<dbReference type="PANTHER" id="PTHR12093">
    <property type="entry name" value="NCK-ASSOCIATED PROTEIN 1"/>
    <property type="match status" value="1"/>
</dbReference>
<organism evidence="6 7">
    <name type="scientific">Phtheirospermum japonicum</name>
    <dbReference type="NCBI Taxonomy" id="374723"/>
    <lineage>
        <taxon>Eukaryota</taxon>
        <taxon>Viridiplantae</taxon>
        <taxon>Streptophyta</taxon>
        <taxon>Embryophyta</taxon>
        <taxon>Tracheophyta</taxon>
        <taxon>Spermatophyta</taxon>
        <taxon>Magnoliopsida</taxon>
        <taxon>eudicotyledons</taxon>
        <taxon>Gunneridae</taxon>
        <taxon>Pentapetalae</taxon>
        <taxon>asterids</taxon>
        <taxon>lamiids</taxon>
        <taxon>Lamiales</taxon>
        <taxon>Orobanchaceae</taxon>
        <taxon>Orobanchaceae incertae sedis</taxon>
        <taxon>Phtheirospermum</taxon>
    </lineage>
</organism>
<dbReference type="GO" id="GO:0031209">
    <property type="term" value="C:SCAR complex"/>
    <property type="evidence" value="ECO:0007669"/>
    <property type="project" value="TreeGrafter"/>
</dbReference>
<dbReference type="NCBIfam" id="NF009489">
    <property type="entry name" value="PRK12851.1"/>
    <property type="match status" value="1"/>
</dbReference>
<dbReference type="Gene3D" id="1.10.560.10">
    <property type="entry name" value="GroEL-like equatorial domain"/>
    <property type="match status" value="1"/>
</dbReference>
<dbReference type="CDD" id="cd03344">
    <property type="entry name" value="GroEL"/>
    <property type="match status" value="1"/>
</dbReference>
<proteinExistence type="inferred from homology"/>
<dbReference type="GO" id="GO:0005524">
    <property type="term" value="F:ATP binding"/>
    <property type="evidence" value="ECO:0007669"/>
    <property type="project" value="InterPro"/>
</dbReference>
<dbReference type="SUPFAM" id="SSF52029">
    <property type="entry name" value="GroEL apical domain-like"/>
    <property type="match status" value="1"/>
</dbReference>
<reference evidence="6" key="1">
    <citation type="submission" date="2020-07" db="EMBL/GenBank/DDBJ databases">
        <title>Ethylene signaling mediates host invasion by parasitic plants.</title>
        <authorList>
            <person name="Yoshida S."/>
        </authorList>
    </citation>
    <scope>NUCLEOTIDE SEQUENCE</scope>
    <source>
        <strain evidence="6">Okayama</strain>
    </source>
</reference>
<dbReference type="NCBIfam" id="NF009488">
    <property type="entry name" value="PRK12850.1"/>
    <property type="match status" value="1"/>
</dbReference>
<dbReference type="PANTHER" id="PTHR12093:SF10">
    <property type="entry name" value="MEMBRANE-ASSOCIATED PROTEIN HEM"/>
    <property type="match status" value="1"/>
</dbReference>
<dbReference type="InterPro" id="IPR019137">
    <property type="entry name" value="Nck-associated_protein-1"/>
</dbReference>
<dbReference type="Pfam" id="PF00118">
    <property type="entry name" value="Cpn60_TCP1"/>
    <property type="match status" value="1"/>
</dbReference>
<dbReference type="Pfam" id="PF09735">
    <property type="entry name" value="Nckap1"/>
    <property type="match status" value="2"/>
</dbReference>
<dbReference type="SUPFAM" id="SSF48592">
    <property type="entry name" value="GroEL equatorial domain-like"/>
    <property type="match status" value="1"/>
</dbReference>
<keyword evidence="7" id="KW-1185">Reference proteome</keyword>
<protein>
    <submittedName>
        <fullName evidence="6">Protein nap1</fullName>
    </submittedName>
</protein>
<dbReference type="NCBIfam" id="NF009487">
    <property type="entry name" value="PRK12849.1"/>
    <property type="match status" value="1"/>
</dbReference>
<dbReference type="InterPro" id="IPR027413">
    <property type="entry name" value="GROEL-like_equatorial_sf"/>
</dbReference>
<dbReference type="InterPro" id="IPR002423">
    <property type="entry name" value="Cpn60/GroEL/TCP-1"/>
</dbReference>
<dbReference type="GO" id="GO:0042026">
    <property type="term" value="P:protein refolding"/>
    <property type="evidence" value="ECO:0007669"/>
    <property type="project" value="InterPro"/>
</dbReference>
<dbReference type="InterPro" id="IPR027409">
    <property type="entry name" value="GroEL-like_apical_dom_sf"/>
</dbReference>
<feature type="compositionally biased region" description="Basic and acidic residues" evidence="5">
    <location>
        <begin position="1958"/>
        <end position="1971"/>
    </location>
</feature>
<evidence type="ECO:0000313" key="6">
    <source>
        <dbReference type="EMBL" id="GFQ00878.1"/>
    </source>
</evidence>
<dbReference type="InterPro" id="IPR027410">
    <property type="entry name" value="TCP-1-like_intermed_sf"/>
</dbReference>
<feature type="compositionally biased region" description="Polar residues" evidence="5">
    <location>
        <begin position="1940"/>
        <end position="1957"/>
    </location>
</feature>
<dbReference type="GO" id="GO:0016477">
    <property type="term" value="P:cell migration"/>
    <property type="evidence" value="ECO:0007669"/>
    <property type="project" value="TreeGrafter"/>
</dbReference>
<comment type="similarity">
    <text evidence="3">Belongs to the HEM-1/HEM-2 family.</text>
</comment>
<dbReference type="EMBL" id="BMAC01000645">
    <property type="protein sequence ID" value="GFQ00878.1"/>
    <property type="molecule type" value="Genomic_DNA"/>
</dbReference>
<dbReference type="Proteomes" id="UP000653305">
    <property type="component" value="Unassembled WGS sequence"/>
</dbReference>
<dbReference type="NCBIfam" id="NF000592">
    <property type="entry name" value="PRK00013.1"/>
    <property type="match status" value="1"/>
</dbReference>
<evidence type="ECO:0000256" key="2">
    <source>
        <dbReference type="ARBA" id="ARBA00023186"/>
    </source>
</evidence>
<dbReference type="OrthoDB" id="548214at2759"/>
<dbReference type="GO" id="GO:0000902">
    <property type="term" value="P:cell morphogenesis"/>
    <property type="evidence" value="ECO:0007669"/>
    <property type="project" value="TreeGrafter"/>
</dbReference>
<dbReference type="SUPFAM" id="SSF54849">
    <property type="entry name" value="GroEL-intermediate domain like"/>
    <property type="match status" value="1"/>
</dbReference>
<evidence type="ECO:0000313" key="7">
    <source>
        <dbReference type="Proteomes" id="UP000653305"/>
    </source>
</evidence>
<comment type="caution">
    <text evidence="6">The sequence shown here is derived from an EMBL/GenBank/DDBJ whole genome shotgun (WGS) entry which is preliminary data.</text>
</comment>
<feature type="region of interest" description="Disordered" evidence="5">
    <location>
        <begin position="1926"/>
        <end position="2019"/>
    </location>
</feature>
<gene>
    <name evidence="6" type="ORF">PHJA_002231700</name>
</gene>
<comment type="similarity">
    <text evidence="1 4">Belongs to the chaperonin (HSP60) family.</text>
</comment>
<keyword evidence="2" id="KW-0143">Chaperone</keyword>
<dbReference type="InterPro" id="IPR001844">
    <property type="entry name" value="Cpn60/GroEL"/>
</dbReference>
<evidence type="ECO:0000256" key="4">
    <source>
        <dbReference type="RuleBase" id="RU000418"/>
    </source>
</evidence>
<accession>A0A830CJN9</accession>
<evidence type="ECO:0000256" key="5">
    <source>
        <dbReference type="SAM" id="MobiDB-lite"/>
    </source>
</evidence>
<dbReference type="GO" id="GO:0140662">
    <property type="term" value="F:ATP-dependent protein folding chaperone"/>
    <property type="evidence" value="ECO:0007669"/>
    <property type="project" value="InterPro"/>
</dbReference>
<dbReference type="GO" id="GO:0030866">
    <property type="term" value="P:cortical actin cytoskeleton organization"/>
    <property type="evidence" value="ECO:0007669"/>
    <property type="project" value="TreeGrafter"/>
</dbReference>
<dbReference type="Gene3D" id="3.50.7.10">
    <property type="entry name" value="GroEL"/>
    <property type="match status" value="1"/>
</dbReference>
<evidence type="ECO:0000256" key="1">
    <source>
        <dbReference type="ARBA" id="ARBA00006607"/>
    </source>
</evidence>
<dbReference type="Gene3D" id="3.30.260.10">
    <property type="entry name" value="TCP-1-like chaperonin intermediate domain"/>
    <property type="match status" value="1"/>
</dbReference>
<evidence type="ECO:0000256" key="3">
    <source>
        <dbReference type="ARBA" id="ARBA00037947"/>
    </source>
</evidence>
<dbReference type="GO" id="GO:0030031">
    <property type="term" value="P:cell projection assembly"/>
    <property type="evidence" value="ECO:0007669"/>
    <property type="project" value="TreeGrafter"/>
</dbReference>
<dbReference type="FunFam" id="3.50.7.10:FF:000001">
    <property type="entry name" value="60 kDa chaperonin"/>
    <property type="match status" value="1"/>
</dbReference>
<dbReference type="PRINTS" id="PR00298">
    <property type="entry name" value="CHAPERONIN60"/>
</dbReference>
<sequence>MSLPFSSPLFLHPNPLPSSEFRGKSISYGLWRKNNVKKTLLIVKAGPKRIEFDRKCRDALLSGINKLADAVSVTLGPKGRNVVLSESDKLKVINDGVTIARAIELSDTIENAGVLLIQEVAIKTNGSAGDGTTTAIVLAREMIKSGLLAITNGANPVSLKSGMDKTVKKLVKVLKEKSYAVNGRDDIKAVASLSAGNDEFVGNLIAEAIDKIGPDGVLSIESSSSSETSVTVDEGMKIDKGYMSPHFVTNKDKSLVEFENPRILVTDQKISTVKEIVPLLEKATQLSVPLLIIAEDISQQVLETLVVNKTQGVLNVAVVKCPGLGQGKKAILQDIALMTGADFISGDFGLTLQAATSDQLGIARKVTITSNFTTIVADPLMKAEIQARITQIKKDLAETDSKYLAEKLSERIAKLCGGVAVIKVGAHTEIELEERKLRIEDAKNATFAAMSEGVVPGGGATYIHLSKHISLIKEVFEDSDEQIGADIVGMALLAPARLIAANAGVDGDVVVEKIKECDFRVGCALQNAVSVAGMILTTQAILAEKIKKAKPLVPHVPGLFPNQPKICILLEKKFPEHHSKLQLERVDKFSLDSMSDSAEVHLQSLEPWIQLLLDLMAFREQSLRLILDLSSTVITLLITRKLRNEGFLSPFHPRYPDILTNSAHPLRAQDLANVTSYREWVLFGYLVCPDELLRVTSIDIALVVLKENLVLSLFRDEYILLHEDYQLYVLPRILESKKLAKSGRTRQKEADLEYSVAKQVEKMISEVHEQALYSCDAIHHERRILLKQEIGRMVLFFTDQPSLLAPNIQPLPQSEVLWYFQHVGIATSKSKTARVVAVETDPNDPTIGFLLDGMGPSFVVLSAKYIADWESFEDYEFRYLNIRLIQFVDSYDPPLKGLHEDLNFVSPRIGEVLEAVGPIIFLSTDTRKLRNEGFLSPFHPRYPDILTNSAHPLRAQDLANVTSYREWVLFGYLVCPDELLRVTSIDIALVVLKENLVLSLFRDEYILLHEDYQLYVLPRILESKKLAKSGRTRQKEADLEYSVAKQVEKMISEVHEQALYSCDAIHHERRILLKQEIGRMVLFFTDQPSLLAPNIQMVFSALAFAQSEVLWYFQHVGIATSKSKTARVVAVETDPNDPTIGFLLDGMDRLCCLVRKYIAAIRGYALSYLSSCAGRIRFLLGTPGMVALDLDATLKGLFQRMVQHLETIPKPQGENISAITCDLSDLRKDWLSVLMIVTSARSSINIRHLEKATVSTGKEGLLSEGNAAYNWSRCVDELETQLSKYGSLKKLYFYHQHLTTVFRNTMFGPEGRPQHCCAWLGVASSFPECASPIVPEEVTKIGRDAVLYVESLIESIMGGLEGLINILDSEGGFGSLEMQLLPEQAANLMNLTSRLSLPSAKSPKASYGFHLPGYESYPENNSSIKMLEAAMQRLTNLCSILNDMEPICVLNHVFVLREYMRECILGNFKRRLLTVLKTDSDLQRPSVLESLIRRHTSIVHLAEQHVSMDLTMGIREILLAETYSGPVSSLQLFEKPAEQQTGSATEAVCNWYIENIVKDVSNAGILFAPLHRCFKSTRPVGGYFAESVTDLRELKAFVRTFGSYGVDRLDRMLKEHTAALLNCIDTTLRANRENLEAVAGSMHAGDRLETEANIKQIVDMDTMVRFCIQAGQAIAFDSLLAEASGGVLEEGAPLIHSLLAGVAKHLPDEIPERREIRRMRRVASTVNVIGDHDFEWIRSILDEVGGANDGSWSLLPYLFATFMTSSVWNTTAFNVDTGGFSNNVHCLARCICAVIAGSEFVRLEREYQQRVSLSNGHISEPLDSETQNYVSIEASVKSTMQLFIKFSAGVILEAWNESNRSHLVAKLIFLDQVCEISPYLPRSTLESHIPYSILRSVYSQYYSNSSTPLAILSVNSPRHSPAISLAHASPSLRHPRVDATPQSNANESGYFKASSTHGNDHYEADVRSNHDKQRRRSGPLGYSMSHKSKFVEGSTSGSTGGPSPLPRFAVSRSGPLSYK</sequence>
<name>A0A830CJN9_9LAMI</name>